<feature type="region of interest" description="Disordered" evidence="1">
    <location>
        <begin position="1"/>
        <end position="82"/>
    </location>
</feature>
<dbReference type="PANTHER" id="PTHR28031:SF1">
    <property type="entry name" value="PROLINE-RICH PROTEIN HUA1"/>
    <property type="match status" value="1"/>
</dbReference>
<feature type="region of interest" description="Disordered" evidence="1">
    <location>
        <begin position="262"/>
        <end position="287"/>
    </location>
</feature>
<dbReference type="PANTHER" id="PTHR28031">
    <property type="entry name" value="PROLINE-RICH PROTEIN HUA1"/>
    <property type="match status" value="1"/>
</dbReference>
<keyword evidence="3" id="KW-1185">Reference proteome</keyword>
<feature type="compositionally biased region" description="Pro residues" evidence="1">
    <location>
        <begin position="8"/>
        <end position="24"/>
    </location>
</feature>
<accession>A0ABP0ELK2</accession>
<evidence type="ECO:0000313" key="3">
    <source>
        <dbReference type="Proteomes" id="UP001497600"/>
    </source>
</evidence>
<feature type="compositionally biased region" description="Low complexity" evidence="1">
    <location>
        <begin position="67"/>
        <end position="81"/>
    </location>
</feature>
<feature type="compositionally biased region" description="Pro residues" evidence="1">
    <location>
        <begin position="263"/>
        <end position="287"/>
    </location>
</feature>
<name>A0ABP0ELK2_9ASCO</name>
<sequence length="287" mass="30585">MGHSPDSELPPPSYEEAINPPPPSSSSSTFGRPSVPPPQPQRPNSGPSQRPFSNAGSPGIGSGSGSGSNSNSNSNSNPNPNLYGNAELPFQYPKGFLCSKCKNSGYKVKKGGMCTNCWMKFYISSNAYNPNPRLPFKYPKRYLCEKCENTGHKKKNGKTCTTCWERYAPRNNPQMSSMGSFNPFLGGGVTTAIVGGNGGPGGGPAMRVPPGDPRLGGQLCGGCRGSGLIRFLLDEELCPVCSGLGRVLNVPAPMQQFQQFTGFPPPQPQFQPYPSSPFPPPPNGKFY</sequence>
<dbReference type="Proteomes" id="UP001497600">
    <property type="component" value="Chromosome H"/>
</dbReference>
<evidence type="ECO:0000256" key="1">
    <source>
        <dbReference type="SAM" id="MobiDB-lite"/>
    </source>
</evidence>
<evidence type="ECO:0000313" key="2">
    <source>
        <dbReference type="EMBL" id="CAK7921995.1"/>
    </source>
</evidence>
<evidence type="ECO:0008006" key="4">
    <source>
        <dbReference type="Google" id="ProtNLM"/>
    </source>
</evidence>
<proteinExistence type="predicted"/>
<dbReference type="InterPro" id="IPR038910">
    <property type="entry name" value="Hua1-like"/>
</dbReference>
<protein>
    <recommendedName>
        <fullName evidence="4">Proline-rich protein HUA1</fullName>
    </recommendedName>
</protein>
<reference evidence="2 3" key="1">
    <citation type="submission" date="2024-01" db="EMBL/GenBank/DDBJ databases">
        <authorList>
            <consortium name="Genoscope - CEA"/>
            <person name="William W."/>
        </authorList>
    </citation>
    <scope>NUCLEOTIDE SEQUENCE [LARGE SCALE GENOMIC DNA]</scope>
    <source>
        <strain evidence="2 3">29B2s-10</strain>
    </source>
</reference>
<feature type="compositionally biased region" description="Low complexity" evidence="1">
    <location>
        <begin position="42"/>
        <end position="57"/>
    </location>
</feature>
<gene>
    <name evidence="2" type="ORF">CAAN4_H21462</name>
</gene>
<dbReference type="EMBL" id="OZ004260">
    <property type="protein sequence ID" value="CAK7921995.1"/>
    <property type="molecule type" value="Genomic_DNA"/>
</dbReference>
<organism evidence="2 3">
    <name type="scientific">[Candida] anglica</name>
    <dbReference type="NCBI Taxonomy" id="148631"/>
    <lineage>
        <taxon>Eukaryota</taxon>
        <taxon>Fungi</taxon>
        <taxon>Dikarya</taxon>
        <taxon>Ascomycota</taxon>
        <taxon>Saccharomycotina</taxon>
        <taxon>Pichiomycetes</taxon>
        <taxon>Debaryomycetaceae</taxon>
        <taxon>Kurtzmaniella</taxon>
    </lineage>
</organism>